<proteinExistence type="predicted"/>
<dbReference type="STRING" id="1796616.A4V09_10975"/>
<evidence type="ECO:0000256" key="1">
    <source>
        <dbReference type="ARBA" id="ARBA00022723"/>
    </source>
</evidence>
<evidence type="ECO:0000313" key="4">
    <source>
        <dbReference type="EMBL" id="ANU76239.1"/>
    </source>
</evidence>
<gene>
    <name evidence="4" type="ORF">A4V09_10975</name>
</gene>
<sequence length="196" mass="22750">MEDRLKKQMEFMLEVDKSKFVRRQTYLSDGIRRENDAEHSWHLALMAALLSEHANETIDVARTMLMVLIHDIVEIDAGDTYAYDDAGHMDKREREVKAANRIFGLLPKDQAEKMMDLWEEFETFETPEAKFAHSLDCVQPLMLNDATDGKSWREHEIKKSQVMKRNAKTAQGSEKLMEYVNGILDKNVDKGNLKDE</sequence>
<dbReference type="GO" id="GO:0046872">
    <property type="term" value="F:metal ion binding"/>
    <property type="evidence" value="ECO:0007669"/>
    <property type="project" value="UniProtKB-KW"/>
</dbReference>
<evidence type="ECO:0000313" key="5">
    <source>
        <dbReference type="Proteomes" id="UP000092574"/>
    </source>
</evidence>
<dbReference type="GO" id="GO:0005737">
    <property type="term" value="C:cytoplasm"/>
    <property type="evidence" value="ECO:0007669"/>
    <property type="project" value="TreeGrafter"/>
</dbReference>
<keyword evidence="1" id="KW-0479">Metal-binding</keyword>
<dbReference type="RefSeq" id="WP_065542412.1">
    <property type="nucleotide sequence ID" value="NZ_CP015405.2"/>
</dbReference>
<dbReference type="Proteomes" id="UP000092574">
    <property type="component" value="Chromosome"/>
</dbReference>
<reference evidence="4" key="1">
    <citation type="submission" date="2017-04" db="EMBL/GenBank/DDBJ databases">
        <title>Complete Genome Sequences of Twelve Strains of a Stable Defined Moderately Diverse Mouse Microbiota 2 (sDMDMm2).</title>
        <authorList>
            <person name="Uchimura Y."/>
            <person name="Wyss M."/>
            <person name="Brugiroux S."/>
            <person name="Limenitakis J.P."/>
            <person name="Stecher B."/>
            <person name="McCoy K.D."/>
            <person name="Macpherson A.J."/>
        </authorList>
    </citation>
    <scope>NUCLEOTIDE SEQUENCE</scope>
    <source>
        <strain evidence="4">YL58</strain>
    </source>
</reference>
<protein>
    <submittedName>
        <fullName evidence="4">Hydrolase</fullName>
    </submittedName>
</protein>
<dbReference type="OrthoDB" id="9796032at2"/>
<dbReference type="InterPro" id="IPR006674">
    <property type="entry name" value="HD_domain"/>
</dbReference>
<accession>A0A1C7ICL8</accession>
<dbReference type="KEGG" id="byl:A4V09_10975"/>
<feature type="domain" description="HD" evidence="3">
    <location>
        <begin position="15"/>
        <end position="176"/>
    </location>
</feature>
<evidence type="ECO:0000259" key="3">
    <source>
        <dbReference type="Pfam" id="PF13023"/>
    </source>
</evidence>
<name>A0A1C7ICL8_9FIRM</name>
<keyword evidence="5" id="KW-1185">Reference proteome</keyword>
<keyword evidence="2 4" id="KW-0378">Hydrolase</keyword>
<evidence type="ECO:0000256" key="2">
    <source>
        <dbReference type="ARBA" id="ARBA00022801"/>
    </source>
</evidence>
<dbReference type="Pfam" id="PF13023">
    <property type="entry name" value="HD_3"/>
    <property type="match status" value="1"/>
</dbReference>
<organism evidence="4 5">
    <name type="scientific">Blautia pseudococcoides</name>
    <dbReference type="NCBI Taxonomy" id="1796616"/>
    <lineage>
        <taxon>Bacteria</taxon>
        <taxon>Bacillati</taxon>
        <taxon>Bacillota</taxon>
        <taxon>Clostridia</taxon>
        <taxon>Lachnospirales</taxon>
        <taxon>Lachnospiraceae</taxon>
        <taxon>Blautia</taxon>
    </lineage>
</organism>
<dbReference type="InterPro" id="IPR039356">
    <property type="entry name" value="YfbR/HDDC2"/>
</dbReference>
<dbReference type="GO" id="GO:0002953">
    <property type="term" value="F:5'-deoxynucleotidase activity"/>
    <property type="evidence" value="ECO:0007669"/>
    <property type="project" value="InterPro"/>
</dbReference>
<dbReference type="PANTHER" id="PTHR11845">
    <property type="entry name" value="5'-DEOXYNUCLEOTIDASE HDDC2"/>
    <property type="match status" value="1"/>
</dbReference>
<dbReference type="EMBL" id="CP015405">
    <property type="protein sequence ID" value="ANU76239.1"/>
    <property type="molecule type" value="Genomic_DNA"/>
</dbReference>
<dbReference type="PANTHER" id="PTHR11845:SF13">
    <property type="entry name" value="5'-DEOXYNUCLEOTIDASE HDDC2"/>
    <property type="match status" value="1"/>
</dbReference>
<dbReference type="SUPFAM" id="SSF109604">
    <property type="entry name" value="HD-domain/PDEase-like"/>
    <property type="match status" value="1"/>
</dbReference>
<dbReference type="AlphaFoldDB" id="A0A1C7ICL8"/>
<dbReference type="Gene3D" id="1.10.3210.10">
    <property type="entry name" value="Hypothetical protein af1432"/>
    <property type="match status" value="1"/>
</dbReference>